<gene>
    <name evidence="1" type="ORF">RGD00_03450</name>
</gene>
<organism evidence="1 2">
    <name type="scientific">Ruixingdingia sedimenti</name>
    <dbReference type="NCBI Taxonomy" id="3073604"/>
    <lineage>
        <taxon>Bacteria</taxon>
        <taxon>Pseudomonadati</taxon>
        <taxon>Pseudomonadota</taxon>
        <taxon>Alphaproteobacteria</taxon>
        <taxon>Rhodobacterales</taxon>
        <taxon>Paracoccaceae</taxon>
        <taxon>Ruixingdingia</taxon>
    </lineage>
</organism>
<evidence type="ECO:0000313" key="2">
    <source>
        <dbReference type="Proteomes" id="UP001247754"/>
    </source>
</evidence>
<dbReference type="Proteomes" id="UP001247754">
    <property type="component" value="Unassembled WGS sequence"/>
</dbReference>
<keyword evidence="2" id="KW-1185">Reference proteome</keyword>
<reference evidence="1 2" key="1">
    <citation type="submission" date="2023-09" db="EMBL/GenBank/DDBJ databases">
        <title>Xinfangfangia sedmenti sp. nov., isolated the sedment.</title>
        <authorList>
            <person name="Xu L."/>
        </authorList>
    </citation>
    <scope>NUCLEOTIDE SEQUENCE [LARGE SCALE GENOMIC DNA]</scope>
    <source>
        <strain evidence="1 2">LG-4</strain>
    </source>
</reference>
<accession>A0ABU1F461</accession>
<dbReference type="SUPFAM" id="SSF82649">
    <property type="entry name" value="SufE/NifU"/>
    <property type="match status" value="1"/>
</dbReference>
<evidence type="ECO:0000313" key="1">
    <source>
        <dbReference type="EMBL" id="MDR5651646.1"/>
    </source>
</evidence>
<dbReference type="InterPro" id="IPR002871">
    <property type="entry name" value="NIF_FeS_clus_asmbl_NifU_N"/>
</dbReference>
<dbReference type="Gene3D" id="3.90.1010.10">
    <property type="match status" value="1"/>
</dbReference>
<protein>
    <submittedName>
        <fullName evidence="1">Iron-sulfur cluster assembly scaffold protein</fullName>
    </submittedName>
</protein>
<proteinExistence type="predicted"/>
<dbReference type="CDD" id="cd06664">
    <property type="entry name" value="IscU_like"/>
    <property type="match status" value="1"/>
</dbReference>
<name>A0ABU1F461_9RHOB</name>
<dbReference type="RefSeq" id="WP_310455891.1">
    <property type="nucleotide sequence ID" value="NZ_JAVKPH010000002.1"/>
</dbReference>
<comment type="caution">
    <text evidence="1">The sequence shown here is derived from an EMBL/GenBank/DDBJ whole genome shotgun (WGS) entry which is preliminary data.</text>
</comment>
<sequence>MSTDSDLMKLYSTRILALAADIPHQGRLPAPQGTARRRSPLCGSTVTVDVTLRDGRVEDFAQEVRACALGQASAAVVGAALPGRDRAEVEHARDALRAMLKEGGPPPGPPFEGLEVLLPARDFKNRHASILLALEAAAEAIAAAEARAAG</sequence>
<dbReference type="EMBL" id="JAVKPH010000002">
    <property type="protein sequence ID" value="MDR5651646.1"/>
    <property type="molecule type" value="Genomic_DNA"/>
</dbReference>